<reference evidence="2" key="1">
    <citation type="journal article" date="2015" name="Nature">
        <title>Complex archaea that bridge the gap between prokaryotes and eukaryotes.</title>
        <authorList>
            <person name="Spang A."/>
            <person name="Saw J.H."/>
            <person name="Jorgensen S.L."/>
            <person name="Zaremba-Niedzwiedzka K."/>
            <person name="Martijn J."/>
            <person name="Lind A.E."/>
            <person name="van Eijk R."/>
            <person name="Schleper C."/>
            <person name="Guy L."/>
            <person name="Ettema T.J."/>
        </authorList>
    </citation>
    <scope>NUCLEOTIDE SEQUENCE</scope>
</reference>
<evidence type="ECO:0000256" key="1">
    <source>
        <dbReference type="SAM" id="MobiDB-lite"/>
    </source>
</evidence>
<dbReference type="AlphaFoldDB" id="A0A0F9U6J5"/>
<organism evidence="2">
    <name type="scientific">marine sediment metagenome</name>
    <dbReference type="NCBI Taxonomy" id="412755"/>
    <lineage>
        <taxon>unclassified sequences</taxon>
        <taxon>metagenomes</taxon>
        <taxon>ecological metagenomes</taxon>
    </lineage>
</organism>
<comment type="caution">
    <text evidence="2">The sequence shown here is derived from an EMBL/GenBank/DDBJ whole genome shotgun (WGS) entry which is preliminary data.</text>
</comment>
<proteinExistence type="predicted"/>
<sequence length="44" mass="5239">MKHYHYSSTHHPEVDQHPGGHLRHQHPSRNLWGYGRTRKSLKAL</sequence>
<name>A0A0F9U6J5_9ZZZZ</name>
<evidence type="ECO:0000313" key="2">
    <source>
        <dbReference type="EMBL" id="KKN56911.1"/>
    </source>
</evidence>
<feature type="region of interest" description="Disordered" evidence="1">
    <location>
        <begin position="1"/>
        <end position="44"/>
    </location>
</feature>
<dbReference type="EMBL" id="LAZR01000827">
    <property type="protein sequence ID" value="KKN56911.1"/>
    <property type="molecule type" value="Genomic_DNA"/>
</dbReference>
<protein>
    <submittedName>
        <fullName evidence="2">Uncharacterized protein</fullName>
    </submittedName>
</protein>
<gene>
    <name evidence="2" type="ORF">LCGC14_0567640</name>
</gene>
<accession>A0A0F9U6J5</accession>